<feature type="transmembrane region" description="Helical" evidence="9">
    <location>
        <begin position="47"/>
        <end position="68"/>
    </location>
</feature>
<dbReference type="InterPro" id="IPR036388">
    <property type="entry name" value="WH-like_DNA-bd_sf"/>
</dbReference>
<dbReference type="Pfam" id="PF09397">
    <property type="entry name" value="FtsK_gamma"/>
    <property type="match status" value="1"/>
</dbReference>
<evidence type="ECO:0000256" key="7">
    <source>
        <dbReference type="PROSITE-ProRule" id="PRU00289"/>
    </source>
</evidence>
<evidence type="ECO:0000313" key="14">
    <source>
        <dbReference type="Proteomes" id="UP000677234"/>
    </source>
</evidence>
<feature type="compositionally biased region" description="Basic and acidic residues" evidence="8">
    <location>
        <begin position="213"/>
        <end position="233"/>
    </location>
</feature>
<evidence type="ECO:0000256" key="4">
    <source>
        <dbReference type="ARBA" id="ARBA00022829"/>
    </source>
</evidence>
<feature type="domain" description="FtsK" evidence="10">
    <location>
        <begin position="481"/>
        <end position="668"/>
    </location>
</feature>
<dbReference type="CDD" id="cd01127">
    <property type="entry name" value="TrwB_TraG_TraD_VirD4"/>
    <property type="match status" value="1"/>
</dbReference>
<dbReference type="InterPro" id="IPR002543">
    <property type="entry name" value="FtsK_dom"/>
</dbReference>
<dbReference type="GO" id="GO:0016020">
    <property type="term" value="C:membrane"/>
    <property type="evidence" value="ECO:0007669"/>
    <property type="project" value="UniProtKB-SubCell"/>
</dbReference>
<dbReference type="AlphaFoldDB" id="A0A7T5EPV8"/>
<dbReference type="Pfam" id="PF17854">
    <property type="entry name" value="FtsK_alpha"/>
    <property type="match status" value="1"/>
</dbReference>
<feature type="transmembrane region" description="Helical" evidence="9">
    <location>
        <begin position="138"/>
        <end position="159"/>
    </location>
</feature>
<dbReference type="KEGG" id="bcop:JD108_10175"/>
<reference evidence="12" key="2">
    <citation type="submission" date="2021-04" db="EMBL/GenBank/DDBJ databases">
        <title>Brevibacillus composti FJAT-54423, complete genome.</title>
        <authorList>
            <person name="Tang R."/>
        </authorList>
    </citation>
    <scope>NUCLEOTIDE SEQUENCE</scope>
    <source>
        <strain evidence="12">FJAT-54424</strain>
    </source>
</reference>
<dbReference type="SMART" id="SM00843">
    <property type="entry name" value="Ftsk_gamma"/>
    <property type="match status" value="1"/>
</dbReference>
<comment type="subcellular location">
    <subcellularLocation>
        <location evidence="1">Membrane</location>
        <topology evidence="1">Multi-pass membrane protein</topology>
    </subcellularLocation>
</comment>
<dbReference type="Pfam" id="PF01580">
    <property type="entry name" value="FtsK_SpoIIIE"/>
    <property type="match status" value="1"/>
</dbReference>
<feature type="region of interest" description="Disordered" evidence="8">
    <location>
        <begin position="283"/>
        <end position="314"/>
    </location>
</feature>
<evidence type="ECO:0000313" key="11">
    <source>
        <dbReference type="EMBL" id="QQE76569.1"/>
    </source>
</evidence>
<dbReference type="PANTHER" id="PTHR22683:SF41">
    <property type="entry name" value="DNA TRANSLOCASE FTSK"/>
    <property type="match status" value="1"/>
</dbReference>
<dbReference type="InterPro" id="IPR041027">
    <property type="entry name" value="FtsK_alpha"/>
</dbReference>
<keyword evidence="14" id="KW-1185">Reference proteome</keyword>
<feature type="region of interest" description="Disordered" evidence="8">
    <location>
        <begin position="213"/>
        <end position="243"/>
    </location>
</feature>
<feature type="transmembrane region" description="Helical" evidence="9">
    <location>
        <begin position="166"/>
        <end position="187"/>
    </location>
</feature>
<dbReference type="SUPFAM" id="SSF46785">
    <property type="entry name" value="Winged helix' DNA-binding domain"/>
    <property type="match status" value="1"/>
</dbReference>
<evidence type="ECO:0000256" key="3">
    <source>
        <dbReference type="ARBA" id="ARBA00022741"/>
    </source>
</evidence>
<evidence type="ECO:0000259" key="10">
    <source>
        <dbReference type="PROSITE" id="PS50901"/>
    </source>
</evidence>
<dbReference type="Proteomes" id="UP000595847">
    <property type="component" value="Chromosome"/>
</dbReference>
<keyword evidence="3 7" id="KW-0547">Nucleotide-binding</keyword>
<sequence>MSRREKRQSQTAVASVVKLELVGLVVIVLSLIGLLESGWLGKNILAFLFRFLAGSWDFTIPVLMMGLSVHMMFTRKPPRLSIRVCGLLLILLAVLTWDHLILYKQITAGGTFAEQSILKVTWDRLLLDHGQKVSTTGVGGGMVGALLFAICNALVGLVGTGLMIGFLFLVGLMFLFNLSYVDIALFVKDKLASLYAKIKDSVKDSIDMLQSESQKRKQQAEAAREAAKSKQAEEAAAGTGVPVGETAAGAAPVVEAMPGETDRDPGQPVVAPLIRDFAEKLATEQDSDTDGNGHVHAGHSQTGPAALKQGAGPYRQADREITFSLEGEEEIFGTLEEAGAQLSIPYILPSIQMLSRPKGYTPGKDVDHTSNANKLVQTLKSFGVNAIVSEVHRGPAVTRYEVQPATGVKVSRIVSLTDDLALALAAKDIRIEAPIPGKSAIGIEIPNSEVAMVSLREVLEAPSYQDASAKLTVALGRDISGEPIVADLTKMPHLLVAGATGSGKSVCINGLIMSILFKATPDEVKLMMVDPKMVELNVYNGIPHLLAPVVTDPRRASVALKKVVAEMERRYNLFAKTGSRNIEMYNQQADGSPLPYIVVIVDELADLMMVAPGEVEDAICRLAQMARAAGIHLIIATQRPSVDVITGLIKANIPSRIAFGVSSMADSRTILDMGGAEKLLGRGDMLYLPMGASKPTRVQGAFVSDKEVEEVVRFVKEQQEARYQEDMIPEEISEEAQPVADDDMFDQAVQVVVEAQTASASLLQRRLRVGYTRAARLIDMMEAQGIVGPYEGSKPREVRIPRPAPESNIS</sequence>
<keyword evidence="9" id="KW-0472">Membrane</keyword>
<dbReference type="SUPFAM" id="SSF52540">
    <property type="entry name" value="P-loop containing nucleoside triphosphate hydrolases"/>
    <property type="match status" value="1"/>
</dbReference>
<dbReference type="InterPro" id="IPR018541">
    <property type="entry name" value="Ftsk_gamma"/>
</dbReference>
<keyword evidence="4" id="KW-0159">Chromosome partition</keyword>
<dbReference type="EMBL" id="CP073708">
    <property type="protein sequence ID" value="QUO43642.1"/>
    <property type="molecule type" value="Genomic_DNA"/>
</dbReference>
<protein>
    <submittedName>
        <fullName evidence="11">DNA translocase FtsK</fullName>
    </submittedName>
</protein>
<feature type="region of interest" description="Disordered" evidence="8">
    <location>
        <begin position="789"/>
        <end position="810"/>
    </location>
</feature>
<feature type="binding site" evidence="7">
    <location>
        <begin position="498"/>
        <end position="505"/>
    </location>
    <ligand>
        <name>ATP</name>
        <dbReference type="ChEBI" id="CHEBI:30616"/>
    </ligand>
</feature>
<dbReference type="InterPro" id="IPR036390">
    <property type="entry name" value="WH_DNA-bd_sf"/>
</dbReference>
<dbReference type="InterPro" id="IPR027417">
    <property type="entry name" value="P-loop_NTPase"/>
</dbReference>
<proteinExistence type="inferred from homology"/>
<reference evidence="11 13" key="1">
    <citation type="submission" date="2020-12" db="EMBL/GenBank/DDBJ databases">
        <title>strain FJAT-54423T represents a novel species of the genus Brevibacillus.</title>
        <authorList>
            <person name="Tang R."/>
        </authorList>
    </citation>
    <scope>NUCLEOTIDE SEQUENCE [LARGE SCALE GENOMIC DNA]</scope>
    <source>
        <strain evidence="11 13">FJAT-54423</strain>
    </source>
</reference>
<evidence type="ECO:0000256" key="1">
    <source>
        <dbReference type="ARBA" id="ARBA00004141"/>
    </source>
</evidence>
<evidence type="ECO:0000313" key="13">
    <source>
        <dbReference type="Proteomes" id="UP000595847"/>
    </source>
</evidence>
<dbReference type="InterPro" id="IPR050206">
    <property type="entry name" value="FtsK/SpoIIIE/SftA"/>
</dbReference>
<dbReference type="Gene3D" id="1.10.10.10">
    <property type="entry name" value="Winged helix-like DNA-binding domain superfamily/Winged helix DNA-binding domain"/>
    <property type="match status" value="1"/>
</dbReference>
<feature type="transmembrane region" description="Helical" evidence="9">
    <location>
        <begin position="80"/>
        <end position="97"/>
    </location>
</feature>
<keyword evidence="9" id="KW-1133">Transmembrane helix</keyword>
<evidence type="ECO:0000313" key="12">
    <source>
        <dbReference type="EMBL" id="QUO43642.1"/>
    </source>
</evidence>
<evidence type="ECO:0000256" key="2">
    <source>
        <dbReference type="ARBA" id="ARBA00006474"/>
    </source>
</evidence>
<evidence type="ECO:0000256" key="8">
    <source>
        <dbReference type="SAM" id="MobiDB-lite"/>
    </source>
</evidence>
<dbReference type="RefSeq" id="WP_198830064.1">
    <property type="nucleotide sequence ID" value="NZ_CP066308.1"/>
</dbReference>
<evidence type="ECO:0000256" key="9">
    <source>
        <dbReference type="SAM" id="Phobius"/>
    </source>
</evidence>
<dbReference type="Gene3D" id="3.30.980.40">
    <property type="match status" value="1"/>
</dbReference>
<feature type="transmembrane region" description="Helical" evidence="9">
    <location>
        <begin position="12"/>
        <end position="35"/>
    </location>
</feature>
<dbReference type="SMART" id="SM00382">
    <property type="entry name" value="AAA"/>
    <property type="match status" value="1"/>
</dbReference>
<dbReference type="GO" id="GO:0007059">
    <property type="term" value="P:chromosome segregation"/>
    <property type="evidence" value="ECO:0007669"/>
    <property type="project" value="UniProtKB-KW"/>
</dbReference>
<accession>A0A7T5EPV8</accession>
<dbReference type="Gene3D" id="3.40.50.300">
    <property type="entry name" value="P-loop containing nucleotide triphosphate hydrolases"/>
    <property type="match status" value="1"/>
</dbReference>
<dbReference type="GO" id="GO:0003677">
    <property type="term" value="F:DNA binding"/>
    <property type="evidence" value="ECO:0007669"/>
    <property type="project" value="UniProtKB-KW"/>
</dbReference>
<name>A0A7T5EPV8_9BACL</name>
<dbReference type="Proteomes" id="UP000677234">
    <property type="component" value="Chromosome"/>
</dbReference>
<dbReference type="PANTHER" id="PTHR22683">
    <property type="entry name" value="SPORULATION PROTEIN RELATED"/>
    <property type="match status" value="1"/>
</dbReference>
<gene>
    <name evidence="11" type="ORF">JD108_10175</name>
    <name evidence="12" type="ORF">KDJ56_09870</name>
</gene>
<keyword evidence="6" id="KW-0238">DNA-binding</keyword>
<organism evidence="11 13">
    <name type="scientific">Brevibacillus composti</name>
    <dbReference type="NCBI Taxonomy" id="2796470"/>
    <lineage>
        <taxon>Bacteria</taxon>
        <taxon>Bacillati</taxon>
        <taxon>Bacillota</taxon>
        <taxon>Bacilli</taxon>
        <taxon>Bacillales</taxon>
        <taxon>Paenibacillaceae</taxon>
        <taxon>Brevibacillus</taxon>
    </lineage>
</organism>
<dbReference type="PROSITE" id="PS50901">
    <property type="entry name" value="FTSK"/>
    <property type="match status" value="1"/>
</dbReference>
<evidence type="ECO:0000256" key="5">
    <source>
        <dbReference type="ARBA" id="ARBA00022840"/>
    </source>
</evidence>
<dbReference type="InterPro" id="IPR003593">
    <property type="entry name" value="AAA+_ATPase"/>
</dbReference>
<comment type="similarity">
    <text evidence="2">Belongs to the FtsK/SpoIIIE/SftA family.</text>
</comment>
<dbReference type="GO" id="GO:0005524">
    <property type="term" value="F:ATP binding"/>
    <property type="evidence" value="ECO:0007669"/>
    <property type="project" value="UniProtKB-UniRule"/>
</dbReference>
<evidence type="ECO:0000256" key="6">
    <source>
        <dbReference type="ARBA" id="ARBA00023125"/>
    </source>
</evidence>
<keyword evidence="9" id="KW-0812">Transmembrane</keyword>
<keyword evidence="5 7" id="KW-0067">ATP-binding</keyword>
<dbReference type="EMBL" id="CP066308">
    <property type="protein sequence ID" value="QQE76569.1"/>
    <property type="molecule type" value="Genomic_DNA"/>
</dbReference>